<gene>
    <name evidence="8" type="ORF">CVT24_000003</name>
</gene>
<dbReference type="FunCoup" id="A0A409VSD2">
    <property type="interactions" value="28"/>
</dbReference>
<feature type="transmembrane region" description="Helical" evidence="6">
    <location>
        <begin position="20"/>
        <end position="43"/>
    </location>
</feature>
<dbReference type="InParanoid" id="A0A409VSD2"/>
<dbReference type="Gene3D" id="1.20.1250.20">
    <property type="entry name" value="MFS general substrate transporter like domains"/>
    <property type="match status" value="1"/>
</dbReference>
<dbReference type="InterPro" id="IPR005828">
    <property type="entry name" value="MFS_sugar_transport-like"/>
</dbReference>
<protein>
    <recommendedName>
        <fullName evidence="7">Major facilitator superfamily (MFS) profile domain-containing protein</fullName>
    </recommendedName>
</protein>
<evidence type="ECO:0000256" key="1">
    <source>
        <dbReference type="ARBA" id="ARBA00004141"/>
    </source>
</evidence>
<feature type="transmembrane region" description="Helical" evidence="6">
    <location>
        <begin position="120"/>
        <end position="144"/>
    </location>
</feature>
<feature type="transmembrane region" description="Helical" evidence="6">
    <location>
        <begin position="295"/>
        <end position="313"/>
    </location>
</feature>
<evidence type="ECO:0000256" key="2">
    <source>
        <dbReference type="ARBA" id="ARBA00022692"/>
    </source>
</evidence>
<reference evidence="8 9" key="1">
    <citation type="journal article" date="2018" name="Evol. Lett.">
        <title>Horizontal gene cluster transfer increased hallucinogenic mushroom diversity.</title>
        <authorList>
            <person name="Reynolds H.T."/>
            <person name="Vijayakumar V."/>
            <person name="Gluck-Thaler E."/>
            <person name="Korotkin H.B."/>
            <person name="Matheny P.B."/>
            <person name="Slot J.C."/>
        </authorList>
    </citation>
    <scope>NUCLEOTIDE SEQUENCE [LARGE SCALE GENOMIC DNA]</scope>
    <source>
        <strain evidence="8 9">2629</strain>
    </source>
</reference>
<feature type="transmembrane region" description="Helical" evidence="6">
    <location>
        <begin position="55"/>
        <end position="73"/>
    </location>
</feature>
<evidence type="ECO:0000313" key="9">
    <source>
        <dbReference type="Proteomes" id="UP000284842"/>
    </source>
</evidence>
<keyword evidence="2 6" id="KW-0812">Transmembrane</keyword>
<feature type="compositionally biased region" description="Basic and acidic residues" evidence="5">
    <location>
        <begin position="444"/>
        <end position="459"/>
    </location>
</feature>
<comment type="subcellular location">
    <subcellularLocation>
        <location evidence="1">Membrane</location>
        <topology evidence="1">Multi-pass membrane protein</topology>
    </subcellularLocation>
</comment>
<dbReference type="GO" id="GO:0005886">
    <property type="term" value="C:plasma membrane"/>
    <property type="evidence" value="ECO:0007669"/>
    <property type="project" value="TreeGrafter"/>
</dbReference>
<organism evidence="8 9">
    <name type="scientific">Panaeolus cyanescens</name>
    <dbReference type="NCBI Taxonomy" id="181874"/>
    <lineage>
        <taxon>Eukaryota</taxon>
        <taxon>Fungi</taxon>
        <taxon>Dikarya</taxon>
        <taxon>Basidiomycota</taxon>
        <taxon>Agaricomycotina</taxon>
        <taxon>Agaricomycetes</taxon>
        <taxon>Agaricomycetidae</taxon>
        <taxon>Agaricales</taxon>
        <taxon>Agaricineae</taxon>
        <taxon>Galeropsidaceae</taxon>
        <taxon>Panaeolus</taxon>
    </lineage>
</organism>
<feature type="region of interest" description="Disordered" evidence="5">
    <location>
        <begin position="436"/>
        <end position="459"/>
    </location>
</feature>
<dbReference type="PANTHER" id="PTHR23508:SF10">
    <property type="entry name" value="CARBOXYLIC ACID TRANSPORTER PROTEIN HOMOLOG"/>
    <property type="match status" value="1"/>
</dbReference>
<dbReference type="SUPFAM" id="SSF103473">
    <property type="entry name" value="MFS general substrate transporter"/>
    <property type="match status" value="1"/>
</dbReference>
<feature type="transmembrane region" description="Helical" evidence="6">
    <location>
        <begin position="319"/>
        <end position="345"/>
    </location>
</feature>
<proteinExistence type="predicted"/>
<feature type="transmembrane region" description="Helical" evidence="6">
    <location>
        <begin position="357"/>
        <end position="373"/>
    </location>
</feature>
<accession>A0A409VSD2</accession>
<evidence type="ECO:0000256" key="3">
    <source>
        <dbReference type="ARBA" id="ARBA00022989"/>
    </source>
</evidence>
<keyword evidence="4 6" id="KW-0472">Membrane</keyword>
<feature type="transmembrane region" description="Helical" evidence="6">
    <location>
        <begin position="240"/>
        <end position="262"/>
    </location>
</feature>
<dbReference type="STRING" id="181874.A0A409VSD2"/>
<dbReference type="PROSITE" id="PS50850">
    <property type="entry name" value="MFS"/>
    <property type="match status" value="1"/>
</dbReference>
<dbReference type="AlphaFoldDB" id="A0A409VSD2"/>
<feature type="domain" description="Major facilitator superfamily (MFS) profile" evidence="7">
    <location>
        <begin position="1"/>
        <end position="415"/>
    </location>
</feature>
<evidence type="ECO:0000259" key="7">
    <source>
        <dbReference type="PROSITE" id="PS50850"/>
    </source>
</evidence>
<keyword evidence="3 6" id="KW-1133">Transmembrane helix</keyword>
<dbReference type="OrthoDB" id="2261376at2759"/>
<name>A0A409VSD2_9AGAR</name>
<keyword evidence="9" id="KW-1185">Reference proteome</keyword>
<dbReference type="GO" id="GO:0046943">
    <property type="term" value="F:carboxylic acid transmembrane transporter activity"/>
    <property type="evidence" value="ECO:0007669"/>
    <property type="project" value="TreeGrafter"/>
</dbReference>
<sequence>MTVSTILRRIYGSEALAAHNYGTTLTSLGFAGTIVGMLTFGWFSDKMGRKVGMMAASGIVVLFSGLSAASTGTSVDDGIYSFMLGIGVGAEYPCGSVAASEQSEEDHINKKAQHRWLALATNHMIVWGFATASLVPLILVVIFGNHHLRAVWRLSLGLGIVPAFVVFIWRLSMDEPTRYKKDSMKHAKIPYTLVLRRYGWSLLGISIVWLLFDFIIYPFGLYASVILNDLTGGSEDLRIIFGWNVVINLFYIPGAMGGAFMIDYIGPKWTMVIFSASAALQGSNFAQYSASDSQIIGLLCQAVVGFLMSSLYAKLTKHIAAFAIMYGLFLSFSSVGPGNNTIVLASKTSPTAIRGQYYGVAAAAGKVGAFIAFPPMIKAFGGSQSERGNTGPFWVASGLAILSAIITLFLKPLDEEGLAREDEKFREYLEANGYDTSAMGLRPSESDSEKGSLEQKGRE</sequence>
<dbReference type="Proteomes" id="UP000284842">
    <property type="component" value="Unassembled WGS sequence"/>
</dbReference>
<evidence type="ECO:0000256" key="6">
    <source>
        <dbReference type="SAM" id="Phobius"/>
    </source>
</evidence>
<dbReference type="InterPro" id="IPR036259">
    <property type="entry name" value="MFS_trans_sf"/>
</dbReference>
<dbReference type="PANTHER" id="PTHR23508">
    <property type="entry name" value="CARBOXYLIC ACID TRANSPORTER PROTEIN HOMOLOG"/>
    <property type="match status" value="1"/>
</dbReference>
<dbReference type="InterPro" id="IPR020846">
    <property type="entry name" value="MFS_dom"/>
</dbReference>
<feature type="transmembrane region" description="Helical" evidence="6">
    <location>
        <begin position="150"/>
        <end position="171"/>
    </location>
</feature>
<feature type="transmembrane region" description="Helical" evidence="6">
    <location>
        <begin position="393"/>
        <end position="410"/>
    </location>
</feature>
<dbReference type="EMBL" id="NHTK01005992">
    <property type="protein sequence ID" value="PPQ69137.1"/>
    <property type="molecule type" value="Genomic_DNA"/>
</dbReference>
<evidence type="ECO:0000256" key="4">
    <source>
        <dbReference type="ARBA" id="ARBA00023136"/>
    </source>
</evidence>
<comment type="caution">
    <text evidence="8">The sequence shown here is derived from an EMBL/GenBank/DDBJ whole genome shotgun (WGS) entry which is preliminary data.</text>
</comment>
<dbReference type="Pfam" id="PF00083">
    <property type="entry name" value="Sugar_tr"/>
    <property type="match status" value="1"/>
</dbReference>
<evidence type="ECO:0000313" key="8">
    <source>
        <dbReference type="EMBL" id="PPQ69137.1"/>
    </source>
</evidence>
<feature type="transmembrane region" description="Helical" evidence="6">
    <location>
        <begin position="198"/>
        <end position="220"/>
    </location>
</feature>
<evidence type="ECO:0000256" key="5">
    <source>
        <dbReference type="SAM" id="MobiDB-lite"/>
    </source>
</evidence>